<comment type="similarity">
    <text evidence="4">Belongs to the Fes family.</text>
</comment>
<dbReference type="SUPFAM" id="SSF53474">
    <property type="entry name" value="alpha/beta-Hydrolases"/>
    <property type="match status" value="1"/>
</dbReference>
<evidence type="ECO:0000313" key="7">
    <source>
        <dbReference type="EMBL" id="QKW49117.1"/>
    </source>
</evidence>
<evidence type="ECO:0000256" key="3">
    <source>
        <dbReference type="ARBA" id="ARBA00022801"/>
    </source>
</evidence>
<dbReference type="Gene3D" id="2.60.40.10">
    <property type="entry name" value="Immunoglobulins"/>
    <property type="match status" value="1"/>
</dbReference>
<evidence type="ECO:0000256" key="5">
    <source>
        <dbReference type="SAM" id="MobiDB-lite"/>
    </source>
</evidence>
<dbReference type="InterPro" id="IPR050583">
    <property type="entry name" value="Mycobacterial_A85_antigen"/>
</dbReference>
<protein>
    <submittedName>
        <fullName evidence="7">Enterochelin esterase</fullName>
        <ecNumber evidence="7">3.1.1.-</ecNumber>
    </submittedName>
</protein>
<name>A0A7H8N3M2_9ACTN</name>
<evidence type="ECO:0000259" key="6">
    <source>
        <dbReference type="Pfam" id="PF11806"/>
    </source>
</evidence>
<keyword evidence="3 7" id="KW-0378">Hydrolase</keyword>
<evidence type="ECO:0000256" key="1">
    <source>
        <dbReference type="ARBA" id="ARBA00004496"/>
    </source>
</evidence>
<dbReference type="GO" id="GO:0006826">
    <property type="term" value="P:iron ion transport"/>
    <property type="evidence" value="ECO:0007669"/>
    <property type="project" value="InterPro"/>
</dbReference>
<dbReference type="GO" id="GO:0008849">
    <property type="term" value="F:enterochelin esterase activity"/>
    <property type="evidence" value="ECO:0007669"/>
    <property type="project" value="InterPro"/>
</dbReference>
<dbReference type="AlphaFoldDB" id="A0A7H8N3M2"/>
<dbReference type="PANTHER" id="PTHR48098">
    <property type="entry name" value="ENTEROCHELIN ESTERASE-RELATED"/>
    <property type="match status" value="1"/>
</dbReference>
<dbReference type="SUPFAM" id="SSF81296">
    <property type="entry name" value="E set domains"/>
    <property type="match status" value="1"/>
</dbReference>
<keyword evidence="8" id="KW-1185">Reference proteome</keyword>
<dbReference type="GO" id="GO:0005506">
    <property type="term" value="F:iron ion binding"/>
    <property type="evidence" value="ECO:0007669"/>
    <property type="project" value="InterPro"/>
</dbReference>
<evidence type="ECO:0000313" key="8">
    <source>
        <dbReference type="Proteomes" id="UP000509303"/>
    </source>
</evidence>
<dbReference type="InterPro" id="IPR013783">
    <property type="entry name" value="Ig-like_fold"/>
</dbReference>
<dbReference type="RefSeq" id="WP_176160850.1">
    <property type="nucleotide sequence ID" value="NZ_CP054929.1"/>
</dbReference>
<dbReference type="Pfam" id="PF00756">
    <property type="entry name" value="Esterase"/>
    <property type="match status" value="1"/>
</dbReference>
<comment type="subcellular location">
    <subcellularLocation>
        <location evidence="1">Cytoplasm</location>
    </subcellularLocation>
</comment>
<dbReference type="EMBL" id="CP054929">
    <property type="protein sequence ID" value="QKW49117.1"/>
    <property type="molecule type" value="Genomic_DNA"/>
</dbReference>
<dbReference type="InterPro" id="IPR014756">
    <property type="entry name" value="Ig_E-set"/>
</dbReference>
<proteinExistence type="inferred from homology"/>
<dbReference type="Gene3D" id="3.40.50.1820">
    <property type="entry name" value="alpha/beta hydrolase"/>
    <property type="match status" value="1"/>
</dbReference>
<dbReference type="Pfam" id="PF11806">
    <property type="entry name" value="Enterochelin_N"/>
    <property type="match status" value="1"/>
</dbReference>
<evidence type="ECO:0000256" key="4">
    <source>
        <dbReference type="ARBA" id="ARBA00024201"/>
    </source>
</evidence>
<dbReference type="InterPro" id="IPR000801">
    <property type="entry name" value="Esterase-like"/>
</dbReference>
<dbReference type="NCBIfam" id="NF007758">
    <property type="entry name" value="PRK10439.1"/>
    <property type="match status" value="1"/>
</dbReference>
<dbReference type="GO" id="GO:0005737">
    <property type="term" value="C:cytoplasm"/>
    <property type="evidence" value="ECO:0007669"/>
    <property type="project" value="UniProtKB-SubCell"/>
</dbReference>
<feature type="domain" description="Enterochelin esterase N-terminal" evidence="6">
    <location>
        <begin position="89"/>
        <end position="201"/>
    </location>
</feature>
<feature type="region of interest" description="Disordered" evidence="5">
    <location>
        <begin position="1"/>
        <end position="58"/>
    </location>
</feature>
<sequence>MSASPPPTDASAHARGGAPTDAPKRPPRVPRPAPVPRVASPRVAELDRRRRRRDAAATNAVPDFWREVEAAGTPLVEPDPRGDPEHAVVTFLWRGTPATRSVLVLPNKVIDPRAPEHNLMERLPDSDVWHWSIRMRRDWQATYALCVDEGAPLSPSDPGYLAWLRGQGRPDPGNPHTLPRRWGGPPQSVVRLPAAPPDTAWQQRADVPRGTVSRHTVGCAGLGNERRVWVYEPARGAADAGPGTGARPEAEAGLPVLVLFDGEMWQPELGVATLLDNLIADGRVPPLVALLPESLDSDTRWTELACDDRFVDFLTDDLLPWATERWPLTTDPTRTVLAGQSLGGLMATYAAVRAPHRFGNALSQSGSFWWPDGTAAQWLASFVEATPAAPDRPVRCWLSAGEQEWVLLPANRRLPDVLRAQGYAAEYREFNGGHDYLCWRTELADGLTALLGPGREEEGRRGEPA</sequence>
<reference evidence="7 8" key="1">
    <citation type="submission" date="2020-06" db="EMBL/GenBank/DDBJ databases">
        <title>Genome mining for natural products.</title>
        <authorList>
            <person name="Zhang B."/>
            <person name="Shi J."/>
            <person name="Ge H."/>
        </authorList>
    </citation>
    <scope>NUCLEOTIDE SEQUENCE [LARGE SCALE GENOMIC DNA]</scope>
    <source>
        <strain evidence="7 8">NA00687</strain>
    </source>
</reference>
<gene>
    <name evidence="7" type="primary">fes</name>
    <name evidence="7" type="ORF">HUT08_05660</name>
</gene>
<dbReference type="EC" id="3.1.1.-" evidence="7"/>
<keyword evidence="2" id="KW-0963">Cytoplasm</keyword>
<dbReference type="Proteomes" id="UP000509303">
    <property type="component" value="Chromosome"/>
</dbReference>
<dbReference type="PANTHER" id="PTHR48098:SF3">
    <property type="entry name" value="IRON(III) ENTEROBACTIN ESTERASE"/>
    <property type="match status" value="1"/>
</dbReference>
<organism evidence="7 8">
    <name type="scientific">Streptomyces buecherae</name>
    <dbReference type="NCBI Taxonomy" id="2763006"/>
    <lineage>
        <taxon>Bacteria</taxon>
        <taxon>Bacillati</taxon>
        <taxon>Actinomycetota</taxon>
        <taxon>Actinomycetes</taxon>
        <taxon>Kitasatosporales</taxon>
        <taxon>Streptomycetaceae</taxon>
        <taxon>Streptomyces</taxon>
    </lineage>
</organism>
<accession>A0A7H8N3M2</accession>
<dbReference type="GO" id="GO:0005975">
    <property type="term" value="P:carbohydrate metabolic process"/>
    <property type="evidence" value="ECO:0007669"/>
    <property type="project" value="UniProtKB-ARBA"/>
</dbReference>
<dbReference type="InterPro" id="IPR029058">
    <property type="entry name" value="AB_hydrolase_fold"/>
</dbReference>
<dbReference type="InterPro" id="IPR021764">
    <property type="entry name" value="Enterochelin_esterase_N"/>
</dbReference>
<evidence type="ECO:0000256" key="2">
    <source>
        <dbReference type="ARBA" id="ARBA00022490"/>
    </source>
</evidence>